<dbReference type="AlphaFoldDB" id="A0A1G4KAF1"/>
<comment type="function">
    <text evidence="1">Component of the biogenesis of lysosome-related organelles complex-1 (BLOC-1) involved in endosomal cargo sorting.</text>
</comment>
<evidence type="ECO:0000256" key="6">
    <source>
        <dbReference type="ARBA" id="ARBA00022753"/>
    </source>
</evidence>
<comment type="subcellular location">
    <subcellularLocation>
        <location evidence="2">Endosome</location>
    </subcellularLocation>
</comment>
<accession>A0A1G4KAF1</accession>
<evidence type="ECO:0000256" key="8">
    <source>
        <dbReference type="ARBA" id="ARBA00032430"/>
    </source>
</evidence>
<dbReference type="Proteomes" id="UP000191144">
    <property type="component" value="Chromosome G"/>
</dbReference>
<protein>
    <recommendedName>
        <fullName evidence="4">Biogenesis of lysosome-related organelles complex 1 subunit BLI1</fullName>
    </recommendedName>
    <alternativeName>
        <fullName evidence="8">BLOC-1 interactor 1</fullName>
    </alternativeName>
</protein>
<organism evidence="9 10">
    <name type="scientific">Lachancea meyersii CBS 8951</name>
    <dbReference type="NCBI Taxonomy" id="1266667"/>
    <lineage>
        <taxon>Eukaryota</taxon>
        <taxon>Fungi</taxon>
        <taxon>Dikarya</taxon>
        <taxon>Ascomycota</taxon>
        <taxon>Saccharomycotina</taxon>
        <taxon>Saccharomycetes</taxon>
        <taxon>Saccharomycetales</taxon>
        <taxon>Saccharomycetaceae</taxon>
        <taxon>Lachancea</taxon>
    </lineage>
</organism>
<keyword evidence="7" id="KW-0175">Coiled coil</keyword>
<evidence type="ECO:0000313" key="10">
    <source>
        <dbReference type="Proteomes" id="UP000191144"/>
    </source>
</evidence>
<keyword evidence="10" id="KW-1185">Reference proteome</keyword>
<dbReference type="OrthoDB" id="4059150at2759"/>
<evidence type="ECO:0000256" key="2">
    <source>
        <dbReference type="ARBA" id="ARBA00004177"/>
    </source>
</evidence>
<dbReference type="EMBL" id="LT598484">
    <property type="protein sequence ID" value="SCV01148.1"/>
    <property type="molecule type" value="Genomic_DNA"/>
</dbReference>
<keyword evidence="6" id="KW-0967">Endosome</keyword>
<evidence type="ECO:0000256" key="4">
    <source>
        <dbReference type="ARBA" id="ARBA00015596"/>
    </source>
</evidence>
<dbReference type="InterPro" id="IPR020491">
    <property type="entry name" value="BLI1"/>
</dbReference>
<keyword evidence="5" id="KW-0813">Transport</keyword>
<sequence>MKETQLRKYVEHCSNKLQEIVDLQSAQAIKDFQAKTEDNYHRLDELKDRFKTNEQIIEEFRALKCEFGTKIHSLEQSVIYYEKLADELQEFLVESQVKKKLALKRQSQHTAK</sequence>
<evidence type="ECO:0000313" key="9">
    <source>
        <dbReference type="EMBL" id="SCV01148.1"/>
    </source>
</evidence>
<evidence type="ECO:0000256" key="7">
    <source>
        <dbReference type="ARBA" id="ARBA00023054"/>
    </source>
</evidence>
<evidence type="ECO:0000256" key="3">
    <source>
        <dbReference type="ARBA" id="ARBA00005266"/>
    </source>
</evidence>
<dbReference type="Pfam" id="PF17324">
    <property type="entry name" value="BLI1"/>
    <property type="match status" value="1"/>
</dbReference>
<reference evidence="10" key="1">
    <citation type="submission" date="2016-03" db="EMBL/GenBank/DDBJ databases">
        <authorList>
            <person name="Devillers Hugo."/>
        </authorList>
    </citation>
    <scope>NUCLEOTIDE SEQUENCE [LARGE SCALE GENOMIC DNA]</scope>
</reference>
<name>A0A1G4KAF1_9SACH</name>
<dbReference type="GO" id="GO:0005768">
    <property type="term" value="C:endosome"/>
    <property type="evidence" value="ECO:0007669"/>
    <property type="project" value="UniProtKB-SubCell"/>
</dbReference>
<evidence type="ECO:0000256" key="5">
    <source>
        <dbReference type="ARBA" id="ARBA00022448"/>
    </source>
</evidence>
<gene>
    <name evidence="9" type="ORF">LAME_0G14378G</name>
</gene>
<comment type="similarity">
    <text evidence="3">Belongs to the BLI1 family.</text>
</comment>
<evidence type="ECO:0000256" key="1">
    <source>
        <dbReference type="ARBA" id="ARBA00002069"/>
    </source>
</evidence>
<proteinExistence type="inferred from homology"/>